<feature type="transmembrane region" description="Helical" evidence="7">
    <location>
        <begin position="221"/>
        <end position="238"/>
    </location>
</feature>
<dbReference type="OrthoDB" id="406096at2759"/>
<keyword evidence="2 8" id="KW-0732">Signal</keyword>
<keyword evidence="3" id="KW-0677">Repeat</keyword>
<dbReference type="EMBL" id="JAIZAY010000014">
    <property type="protein sequence ID" value="KAJ8029801.1"/>
    <property type="molecule type" value="Genomic_DNA"/>
</dbReference>
<reference evidence="10" key="1">
    <citation type="submission" date="2021-10" db="EMBL/GenBank/DDBJ databases">
        <title>Tropical sea cucumber genome reveals ecological adaptation and Cuvierian tubules defense mechanism.</title>
        <authorList>
            <person name="Chen T."/>
        </authorList>
    </citation>
    <scope>NUCLEOTIDE SEQUENCE</scope>
    <source>
        <strain evidence="10">Nanhai2018</strain>
        <tissue evidence="10">Muscle</tissue>
    </source>
</reference>
<feature type="domain" description="Sushi" evidence="9">
    <location>
        <begin position="91"/>
        <end position="153"/>
    </location>
</feature>
<keyword evidence="1 6" id="KW-0768">Sushi</keyword>
<feature type="domain" description="Sushi" evidence="9">
    <location>
        <begin position="154"/>
        <end position="215"/>
    </location>
</feature>
<dbReference type="Pfam" id="PF00084">
    <property type="entry name" value="Sushi"/>
    <property type="match status" value="2"/>
</dbReference>
<evidence type="ECO:0000256" key="2">
    <source>
        <dbReference type="ARBA" id="ARBA00022729"/>
    </source>
</evidence>
<evidence type="ECO:0000313" key="10">
    <source>
        <dbReference type="EMBL" id="KAJ8029801.1"/>
    </source>
</evidence>
<keyword evidence="7" id="KW-1133">Transmembrane helix</keyword>
<evidence type="ECO:0000259" key="9">
    <source>
        <dbReference type="PROSITE" id="PS50923"/>
    </source>
</evidence>
<keyword evidence="7" id="KW-0812">Transmembrane</keyword>
<evidence type="ECO:0000256" key="8">
    <source>
        <dbReference type="SAM" id="SignalP"/>
    </source>
</evidence>
<sequence>MAYRGLTIIFASFLLFLGHCGYSNGECADGGCNSTGLGSSELLTRQPAEDSCYNNSTSVALSCSEPGTLEGPSDNTCNDGTWEKGPTNCTVYCSPPTDVQNLELDPDLMRYEEGDEITFSCSTGYKLTPDSPKSAQCTNMGSLNSTRNPECIAFNCSAPSSMDDNLDWTDKGNETYKGDQTIQYSCAEGFKLEGSETNTCMDQDEWENEDPTCNSGNVVQVFWYFFLMTTFYSIFSFYM</sequence>
<comment type="caution">
    <text evidence="6">Lacks conserved residue(s) required for the propagation of feature annotation.</text>
</comment>
<keyword evidence="4 6" id="KW-1015">Disulfide bond</keyword>
<evidence type="ECO:0000256" key="5">
    <source>
        <dbReference type="ARBA" id="ARBA00023180"/>
    </source>
</evidence>
<keyword evidence="11" id="KW-1185">Reference proteome</keyword>
<accession>A0A9Q1BNA6</accession>
<comment type="caution">
    <text evidence="10">The sequence shown here is derived from an EMBL/GenBank/DDBJ whole genome shotgun (WGS) entry which is preliminary data.</text>
</comment>
<dbReference type="AlphaFoldDB" id="A0A9Q1BNA6"/>
<feature type="chain" id="PRO_5040264626" evidence="8">
    <location>
        <begin position="26"/>
        <end position="239"/>
    </location>
</feature>
<evidence type="ECO:0000256" key="3">
    <source>
        <dbReference type="ARBA" id="ARBA00022737"/>
    </source>
</evidence>
<organism evidence="10 11">
    <name type="scientific">Holothuria leucospilota</name>
    <name type="common">Black long sea cucumber</name>
    <name type="synonym">Mertensiothuria leucospilota</name>
    <dbReference type="NCBI Taxonomy" id="206669"/>
    <lineage>
        <taxon>Eukaryota</taxon>
        <taxon>Metazoa</taxon>
        <taxon>Echinodermata</taxon>
        <taxon>Eleutherozoa</taxon>
        <taxon>Echinozoa</taxon>
        <taxon>Holothuroidea</taxon>
        <taxon>Aspidochirotacea</taxon>
        <taxon>Aspidochirotida</taxon>
        <taxon>Holothuriidae</taxon>
        <taxon>Holothuria</taxon>
    </lineage>
</organism>
<dbReference type="PANTHER" id="PTHR46393">
    <property type="entry name" value="SUSHI DOMAIN-CONTAINING PROTEIN"/>
    <property type="match status" value="1"/>
</dbReference>
<dbReference type="PROSITE" id="PS50923">
    <property type="entry name" value="SUSHI"/>
    <property type="match status" value="2"/>
</dbReference>
<keyword evidence="10" id="KW-0675">Receptor</keyword>
<dbReference type="PANTHER" id="PTHR46393:SF7">
    <property type="entry name" value="COMPLEMENT C2"/>
    <property type="match status" value="1"/>
</dbReference>
<evidence type="ECO:0000256" key="1">
    <source>
        <dbReference type="ARBA" id="ARBA00022659"/>
    </source>
</evidence>
<dbReference type="SUPFAM" id="SSF57535">
    <property type="entry name" value="Complement control module/SCR domain"/>
    <property type="match status" value="2"/>
</dbReference>
<dbReference type="Proteomes" id="UP001152320">
    <property type="component" value="Chromosome 14"/>
</dbReference>
<evidence type="ECO:0000256" key="4">
    <source>
        <dbReference type="ARBA" id="ARBA00023157"/>
    </source>
</evidence>
<evidence type="ECO:0000256" key="7">
    <source>
        <dbReference type="SAM" id="Phobius"/>
    </source>
</evidence>
<keyword evidence="5" id="KW-0325">Glycoprotein</keyword>
<keyword evidence="7" id="KW-0472">Membrane</keyword>
<dbReference type="CDD" id="cd00033">
    <property type="entry name" value="CCP"/>
    <property type="match status" value="2"/>
</dbReference>
<proteinExistence type="predicted"/>
<feature type="disulfide bond" evidence="6">
    <location>
        <begin position="186"/>
        <end position="213"/>
    </location>
</feature>
<evidence type="ECO:0000256" key="6">
    <source>
        <dbReference type="PROSITE-ProRule" id="PRU00302"/>
    </source>
</evidence>
<evidence type="ECO:0000313" key="11">
    <source>
        <dbReference type="Proteomes" id="UP001152320"/>
    </source>
</evidence>
<dbReference type="InterPro" id="IPR035976">
    <property type="entry name" value="Sushi/SCR/CCP_sf"/>
</dbReference>
<dbReference type="SMART" id="SM00032">
    <property type="entry name" value="CCP"/>
    <property type="match status" value="2"/>
</dbReference>
<dbReference type="InterPro" id="IPR000436">
    <property type="entry name" value="Sushi_SCR_CCP_dom"/>
</dbReference>
<gene>
    <name evidence="10" type="ORF">HOLleu_29291</name>
</gene>
<feature type="signal peptide" evidence="8">
    <location>
        <begin position="1"/>
        <end position="25"/>
    </location>
</feature>
<dbReference type="Gene3D" id="2.10.70.10">
    <property type="entry name" value="Complement Module, domain 1"/>
    <property type="match status" value="3"/>
</dbReference>
<name>A0A9Q1BNA6_HOLLE</name>
<protein>
    <submittedName>
        <fullName evidence="10">Complement receptor type 2</fullName>
    </submittedName>
</protein>